<feature type="signal peptide" evidence="1">
    <location>
        <begin position="1"/>
        <end position="22"/>
    </location>
</feature>
<dbReference type="AlphaFoldDB" id="A0A182NW12"/>
<accession>A0A182NW12</accession>
<feature type="chain" id="PRO_5008130628" description="Secreted protein" evidence="1">
    <location>
        <begin position="23"/>
        <end position="73"/>
    </location>
</feature>
<dbReference type="Proteomes" id="UP000075884">
    <property type="component" value="Unassembled WGS sequence"/>
</dbReference>
<reference evidence="2" key="2">
    <citation type="submission" date="2020-05" db="UniProtKB">
        <authorList>
            <consortium name="EnsemblMetazoa"/>
        </authorList>
    </citation>
    <scope>IDENTIFICATION</scope>
    <source>
        <strain evidence="2">WRAIR2</strain>
    </source>
</reference>
<evidence type="ECO:0000313" key="3">
    <source>
        <dbReference type="Proteomes" id="UP000075884"/>
    </source>
</evidence>
<dbReference type="EnsemblMetazoa" id="ADIR014099-RA">
    <property type="protein sequence ID" value="ADIR014099-PA"/>
    <property type="gene ID" value="ADIR014099"/>
</dbReference>
<evidence type="ECO:0000313" key="2">
    <source>
        <dbReference type="EnsemblMetazoa" id="ADIR014099-PA"/>
    </source>
</evidence>
<evidence type="ECO:0000256" key="1">
    <source>
        <dbReference type="SAM" id="SignalP"/>
    </source>
</evidence>
<organism evidence="2 3">
    <name type="scientific">Anopheles dirus</name>
    <dbReference type="NCBI Taxonomy" id="7168"/>
    <lineage>
        <taxon>Eukaryota</taxon>
        <taxon>Metazoa</taxon>
        <taxon>Ecdysozoa</taxon>
        <taxon>Arthropoda</taxon>
        <taxon>Hexapoda</taxon>
        <taxon>Insecta</taxon>
        <taxon>Pterygota</taxon>
        <taxon>Neoptera</taxon>
        <taxon>Endopterygota</taxon>
        <taxon>Diptera</taxon>
        <taxon>Nematocera</taxon>
        <taxon>Culicoidea</taxon>
        <taxon>Culicidae</taxon>
        <taxon>Anophelinae</taxon>
        <taxon>Anopheles</taxon>
    </lineage>
</organism>
<keyword evidence="1" id="KW-0732">Signal</keyword>
<proteinExistence type="predicted"/>
<keyword evidence="3" id="KW-1185">Reference proteome</keyword>
<sequence length="73" mass="7790">MGLRFCSFAVAGLLGFPSVGRSVLLAQFCCSACSANENIVTGRDFHTLWHTGAGGTTEFCFVNALCEHQRTAC</sequence>
<name>A0A182NW12_9DIPT</name>
<reference evidence="3" key="1">
    <citation type="submission" date="2013-03" db="EMBL/GenBank/DDBJ databases">
        <title>The Genome Sequence of Anopheles dirus WRAIR2.</title>
        <authorList>
            <consortium name="The Broad Institute Genomics Platform"/>
            <person name="Neafsey D.E."/>
            <person name="Walton C."/>
            <person name="Walker B."/>
            <person name="Young S.K."/>
            <person name="Zeng Q."/>
            <person name="Gargeya S."/>
            <person name="Fitzgerald M."/>
            <person name="Haas B."/>
            <person name="Abouelleil A."/>
            <person name="Allen A.W."/>
            <person name="Alvarado L."/>
            <person name="Arachchi H.M."/>
            <person name="Berlin A.M."/>
            <person name="Chapman S.B."/>
            <person name="Gainer-Dewar J."/>
            <person name="Goldberg J."/>
            <person name="Griggs A."/>
            <person name="Gujja S."/>
            <person name="Hansen M."/>
            <person name="Howarth C."/>
            <person name="Imamovic A."/>
            <person name="Ireland A."/>
            <person name="Larimer J."/>
            <person name="McCowan C."/>
            <person name="Murphy C."/>
            <person name="Pearson M."/>
            <person name="Poon T.W."/>
            <person name="Priest M."/>
            <person name="Roberts A."/>
            <person name="Saif S."/>
            <person name="Shea T."/>
            <person name="Sisk P."/>
            <person name="Sykes S."/>
            <person name="Wortman J."/>
            <person name="Nusbaum C."/>
            <person name="Birren B."/>
        </authorList>
    </citation>
    <scope>NUCLEOTIDE SEQUENCE [LARGE SCALE GENOMIC DNA]</scope>
    <source>
        <strain evidence="3">WRAIR2</strain>
    </source>
</reference>
<dbReference type="VEuPathDB" id="VectorBase:ADIR014099"/>
<evidence type="ECO:0008006" key="4">
    <source>
        <dbReference type="Google" id="ProtNLM"/>
    </source>
</evidence>
<protein>
    <recommendedName>
        <fullName evidence="4">Secreted protein</fullName>
    </recommendedName>
</protein>